<feature type="compositionally biased region" description="Basic and acidic residues" evidence="6">
    <location>
        <begin position="248"/>
        <end position="259"/>
    </location>
</feature>
<evidence type="ECO:0000256" key="6">
    <source>
        <dbReference type="SAM" id="MobiDB-lite"/>
    </source>
</evidence>
<evidence type="ECO:0000256" key="1">
    <source>
        <dbReference type="ARBA" id="ARBA00003594"/>
    </source>
</evidence>
<proteinExistence type="inferred from homology"/>
<dbReference type="OrthoDB" id="4097008at2759"/>
<feature type="region of interest" description="Disordered" evidence="6">
    <location>
        <begin position="604"/>
        <end position="639"/>
    </location>
</feature>
<evidence type="ECO:0000313" key="7">
    <source>
        <dbReference type="EMBL" id="KAF2972001.1"/>
    </source>
</evidence>
<evidence type="ECO:0000256" key="2">
    <source>
        <dbReference type="ARBA" id="ARBA00004421"/>
    </source>
</evidence>
<feature type="region of interest" description="Disordered" evidence="6">
    <location>
        <begin position="456"/>
        <end position="572"/>
    </location>
</feature>
<keyword evidence="8" id="KW-1185">Reference proteome</keyword>
<comment type="function">
    <text evidence="1">Required for peroxisome inheritance.</text>
</comment>
<dbReference type="AlphaFoldDB" id="A0A7C8ITL9"/>
<dbReference type="Pfam" id="PF12634">
    <property type="entry name" value="Inp1"/>
    <property type="match status" value="1"/>
</dbReference>
<feature type="compositionally biased region" description="Low complexity" evidence="6">
    <location>
        <begin position="22"/>
        <end position="44"/>
    </location>
</feature>
<dbReference type="InterPro" id="IPR024758">
    <property type="entry name" value="Inp1"/>
</dbReference>
<sequence length="802" mass="87796">MDPPKFASGRIEIPRPRRVMTAPVPASISSQQSSPPASSASQAVSSKSEDLVETLYNHPSVRIISFTTSFPALSGDNIRPGSLPPSSHLERTIAVGPFRIYRAPGSVAFLSCGSALQPILPKSQCWCIDEDNSRFILQIRRPQYWRIEVPVAHQDDALRALVLRDVFSKILLFEKTECPFKRSFTVQLPDPPETPIRKKAWTAEGKNLISSPFESDLSPPAHTPTAISRGKRATSFTRGFWSPSTEVTTEREQQDESRSGGRYQSSEQGVSDPEVREDSKAPSNVDLARRRLFFSREDDDHPVGTLKRIVVDPPTSLENVAQDPTAVSIPSPLSFGPEALQHPVIQTVDSGSEGIELHEETNAHLIETSPDSCNKRVVVKEDDAREPHSLRCSNEDASASIPLVGDKLGDKLGIETQNAQVTQDSTRVSADTTTTQPKFMVAETQQDCLISDQKEDDVLKSDHSNGEDDPDSFEGSGRVVPVNLARKRRTRMLSGRSFTAPPQLTLTTPPPKANEQAVAKKESPPQPPPTLARGHSPSASTDSFYSTQSWHSAITPPPASPPPTSSEAESVQLPPEAIPEVTYSQENATTPKNTINVIVSSSVVPDSCDSPQSTPRPTRFIFDTESKEPVDSENGSGLSRLSTFEDRLRTRRRSHAGNLSISHRTLSPLPPAANLFSSSAPRQTSQSRFAAVRRLPAAIVHKTMEILLSPPSHLVNLMLQVAAKIAAGEWRGLVFGFGETGEEIPVQWDYYSDGEFSDLSDSDDYTLTTGSSNCSGSVPHTDVRRRRTRWAHNDDNDSCEVD</sequence>
<feature type="compositionally biased region" description="Polar residues" evidence="6">
    <location>
        <begin position="234"/>
        <end position="247"/>
    </location>
</feature>
<reference evidence="7 8" key="1">
    <citation type="submission" date="2019-12" db="EMBL/GenBank/DDBJ databases">
        <title>Draft genome sequence of the ascomycete Xylaria multiplex DSM 110363.</title>
        <authorList>
            <person name="Buettner E."/>
            <person name="Kellner H."/>
        </authorList>
    </citation>
    <scope>NUCLEOTIDE SEQUENCE [LARGE SCALE GENOMIC DNA]</scope>
    <source>
        <strain evidence="7 8">DSM 110363</strain>
    </source>
</reference>
<evidence type="ECO:0000256" key="4">
    <source>
        <dbReference type="ARBA" id="ARBA00021397"/>
    </source>
</evidence>
<feature type="compositionally biased region" description="Pro residues" evidence="6">
    <location>
        <begin position="555"/>
        <end position="564"/>
    </location>
</feature>
<dbReference type="InParanoid" id="A0A7C8ITL9"/>
<organism evidence="7 8">
    <name type="scientific">Xylaria multiplex</name>
    <dbReference type="NCBI Taxonomy" id="323545"/>
    <lineage>
        <taxon>Eukaryota</taxon>
        <taxon>Fungi</taxon>
        <taxon>Dikarya</taxon>
        <taxon>Ascomycota</taxon>
        <taxon>Pezizomycotina</taxon>
        <taxon>Sordariomycetes</taxon>
        <taxon>Xylariomycetidae</taxon>
        <taxon>Xylariales</taxon>
        <taxon>Xylariaceae</taxon>
        <taxon>Xylaria</taxon>
    </lineage>
</organism>
<feature type="compositionally biased region" description="Basic and acidic residues" evidence="6">
    <location>
        <begin position="456"/>
        <end position="466"/>
    </location>
</feature>
<feature type="compositionally biased region" description="Polar residues" evidence="6">
    <location>
        <begin position="537"/>
        <end position="552"/>
    </location>
</feature>
<dbReference type="Proteomes" id="UP000481858">
    <property type="component" value="Unassembled WGS sequence"/>
</dbReference>
<dbReference type="EMBL" id="WUBL01000009">
    <property type="protein sequence ID" value="KAF2972001.1"/>
    <property type="molecule type" value="Genomic_DNA"/>
</dbReference>
<accession>A0A7C8ITL9</accession>
<protein>
    <recommendedName>
        <fullName evidence="4">Inheritance of peroxisomes protein 1</fullName>
    </recommendedName>
</protein>
<evidence type="ECO:0000313" key="8">
    <source>
        <dbReference type="Proteomes" id="UP000481858"/>
    </source>
</evidence>
<comment type="subcellular location">
    <subcellularLocation>
        <location evidence="2">Peroxisome membrane</location>
        <topology evidence="2">Peripheral membrane protein</topology>
    </subcellularLocation>
</comment>
<feature type="region of interest" description="Disordered" evidence="6">
    <location>
        <begin position="211"/>
        <end position="283"/>
    </location>
</feature>
<dbReference type="GO" id="GO:0005780">
    <property type="term" value="C:extrinsic component of intraperoxisomal membrane"/>
    <property type="evidence" value="ECO:0007669"/>
    <property type="project" value="InterPro"/>
</dbReference>
<evidence type="ECO:0000256" key="5">
    <source>
        <dbReference type="ARBA" id="ARBA00023136"/>
    </source>
</evidence>
<evidence type="ECO:0000256" key="3">
    <source>
        <dbReference type="ARBA" id="ARBA00010707"/>
    </source>
</evidence>
<feature type="region of interest" description="Disordered" evidence="6">
    <location>
        <begin position="1"/>
        <end position="44"/>
    </location>
</feature>
<comment type="caution">
    <text evidence="7">The sequence shown here is derived from an EMBL/GenBank/DDBJ whole genome shotgun (WGS) entry which is preliminary data.</text>
</comment>
<comment type="similarity">
    <text evidence="3">Belongs to the INP1 family.</text>
</comment>
<keyword evidence="5" id="KW-0472">Membrane</keyword>
<dbReference type="GO" id="GO:0045033">
    <property type="term" value="P:peroxisome inheritance"/>
    <property type="evidence" value="ECO:0007669"/>
    <property type="project" value="InterPro"/>
</dbReference>
<name>A0A7C8ITL9_9PEZI</name>
<gene>
    <name evidence="7" type="ORF">GQX73_g1585</name>
</gene>
<feature type="compositionally biased region" description="Low complexity" evidence="6">
    <location>
        <begin position="604"/>
        <end position="613"/>
    </location>
</feature>